<organism evidence="1 2">
    <name type="scientific">Collybia nuda</name>
    <dbReference type="NCBI Taxonomy" id="64659"/>
    <lineage>
        <taxon>Eukaryota</taxon>
        <taxon>Fungi</taxon>
        <taxon>Dikarya</taxon>
        <taxon>Basidiomycota</taxon>
        <taxon>Agaricomycotina</taxon>
        <taxon>Agaricomycetes</taxon>
        <taxon>Agaricomycetidae</taxon>
        <taxon>Agaricales</taxon>
        <taxon>Tricholomatineae</taxon>
        <taxon>Clitocybaceae</taxon>
        <taxon>Collybia</taxon>
    </lineage>
</organism>
<keyword evidence="2" id="KW-1185">Reference proteome</keyword>
<dbReference type="AlphaFoldDB" id="A0A9P5YE50"/>
<name>A0A9P5YE50_9AGAR</name>
<dbReference type="EMBL" id="MU150239">
    <property type="protein sequence ID" value="KAF9466979.1"/>
    <property type="molecule type" value="Genomic_DNA"/>
</dbReference>
<dbReference type="Proteomes" id="UP000807353">
    <property type="component" value="Unassembled WGS sequence"/>
</dbReference>
<reference evidence="1" key="1">
    <citation type="submission" date="2020-11" db="EMBL/GenBank/DDBJ databases">
        <authorList>
            <consortium name="DOE Joint Genome Institute"/>
            <person name="Ahrendt S."/>
            <person name="Riley R."/>
            <person name="Andreopoulos W."/>
            <person name="Labutti K."/>
            <person name="Pangilinan J."/>
            <person name="Ruiz-Duenas F.J."/>
            <person name="Barrasa J.M."/>
            <person name="Sanchez-Garcia M."/>
            <person name="Camarero S."/>
            <person name="Miyauchi S."/>
            <person name="Serrano A."/>
            <person name="Linde D."/>
            <person name="Babiker R."/>
            <person name="Drula E."/>
            <person name="Ayuso-Fernandez I."/>
            <person name="Pacheco R."/>
            <person name="Padilla G."/>
            <person name="Ferreira P."/>
            <person name="Barriuso J."/>
            <person name="Kellner H."/>
            <person name="Castanera R."/>
            <person name="Alfaro M."/>
            <person name="Ramirez L."/>
            <person name="Pisabarro A.G."/>
            <person name="Kuo A."/>
            <person name="Tritt A."/>
            <person name="Lipzen A."/>
            <person name="He G."/>
            <person name="Yan M."/>
            <person name="Ng V."/>
            <person name="Cullen D."/>
            <person name="Martin F."/>
            <person name="Rosso M.-N."/>
            <person name="Henrissat B."/>
            <person name="Hibbett D."/>
            <person name="Martinez A.T."/>
            <person name="Grigoriev I.V."/>
        </authorList>
    </citation>
    <scope>NUCLEOTIDE SEQUENCE</scope>
    <source>
        <strain evidence="1">CBS 247.69</strain>
    </source>
</reference>
<accession>A0A9P5YE50</accession>
<gene>
    <name evidence="1" type="ORF">BDZ94DRAFT_1305841</name>
</gene>
<comment type="caution">
    <text evidence="1">The sequence shown here is derived from an EMBL/GenBank/DDBJ whole genome shotgun (WGS) entry which is preliminary data.</text>
</comment>
<evidence type="ECO:0000313" key="1">
    <source>
        <dbReference type="EMBL" id="KAF9466979.1"/>
    </source>
</evidence>
<sequence>MLERDILISPWVEPQFRPFNEHYFKANYAFQITDLFIRTARLDEGILIVMLKANIFGLLFLLLQQEFRGTQYVAPNTGDEPIKHSPIDFEFLAMICEHGLRKYYPPVPRDDLYSISVQRVILSQAFNVVLRCEKPTGEADKLYQTSDFDMD</sequence>
<proteinExistence type="predicted"/>
<evidence type="ECO:0000313" key="2">
    <source>
        <dbReference type="Proteomes" id="UP000807353"/>
    </source>
</evidence>
<protein>
    <submittedName>
        <fullName evidence="1">Uncharacterized protein</fullName>
    </submittedName>
</protein>